<dbReference type="eggNOG" id="ENOG5032HZY">
    <property type="taxonomic scope" value="Bacteria"/>
</dbReference>
<evidence type="ECO:0000313" key="1">
    <source>
        <dbReference type="EMBL" id="OWP49183.1"/>
    </source>
</evidence>
<dbReference type="Proteomes" id="UP000198145">
    <property type="component" value="Unassembled WGS sequence"/>
</dbReference>
<dbReference type="STRING" id="46680.GCA_000807755_06355"/>
<gene>
    <name evidence="1" type="ORF">CEG18_20845</name>
</gene>
<dbReference type="AlphaFoldDB" id="A0A246F7K9"/>
<proteinExistence type="predicted"/>
<sequence length="107" mass="11960">MTLHRYPVQLLVTSQDPALARQIRALLAAYELPCAVMEGPRNCEQAPLCRWFKDAPLSDSARLQALLADAIGVLERTRHAFRSRELGELRQRLSGALQELSGPRPLV</sequence>
<comment type="caution">
    <text evidence="1">The sequence shown here is derived from an EMBL/GenBank/DDBJ whole genome shotgun (WGS) entry which is preliminary data.</text>
</comment>
<organism evidence="1 2">
    <name type="scientific">Pseudomonas nitroreducens</name>
    <dbReference type="NCBI Taxonomy" id="46680"/>
    <lineage>
        <taxon>Bacteria</taxon>
        <taxon>Pseudomonadati</taxon>
        <taxon>Pseudomonadota</taxon>
        <taxon>Gammaproteobacteria</taxon>
        <taxon>Pseudomonadales</taxon>
        <taxon>Pseudomonadaceae</taxon>
        <taxon>Pseudomonas</taxon>
    </lineage>
</organism>
<name>A0A246F7K9_PSENT</name>
<protein>
    <submittedName>
        <fullName evidence="1">Uncharacterized protein</fullName>
    </submittedName>
</protein>
<reference evidence="1 2" key="1">
    <citation type="submission" date="2017-06" db="EMBL/GenBank/DDBJ databases">
        <title>Draft genome of Pseudomonas nitroreducens DF05.</title>
        <authorList>
            <person name="Iyer R."/>
        </authorList>
    </citation>
    <scope>NUCLEOTIDE SEQUENCE [LARGE SCALE GENOMIC DNA]</scope>
    <source>
        <strain evidence="1 2">DF05</strain>
    </source>
</reference>
<accession>A0A246F7K9</accession>
<dbReference type="EMBL" id="NJBA01000007">
    <property type="protein sequence ID" value="OWP49183.1"/>
    <property type="molecule type" value="Genomic_DNA"/>
</dbReference>
<evidence type="ECO:0000313" key="2">
    <source>
        <dbReference type="Proteomes" id="UP000198145"/>
    </source>
</evidence>
<dbReference type="RefSeq" id="WP_088420273.1">
    <property type="nucleotide sequence ID" value="NZ_NJBA01000007.1"/>
</dbReference>